<evidence type="ECO:0000256" key="6">
    <source>
        <dbReference type="SAM" id="Phobius"/>
    </source>
</evidence>
<feature type="transmembrane region" description="Helical" evidence="6">
    <location>
        <begin position="49"/>
        <end position="71"/>
    </location>
</feature>
<dbReference type="Gene3D" id="1.20.1070.10">
    <property type="entry name" value="Rhodopsin 7-helix transmembrane proteins"/>
    <property type="match status" value="1"/>
</dbReference>
<dbReference type="EMBL" id="JAZHXI010000002">
    <property type="protein sequence ID" value="KAL2074564.1"/>
    <property type="molecule type" value="Genomic_DNA"/>
</dbReference>
<feature type="region of interest" description="Disordered" evidence="5">
    <location>
        <begin position="233"/>
        <end position="292"/>
    </location>
</feature>
<evidence type="ECO:0000256" key="4">
    <source>
        <dbReference type="ARBA" id="ARBA00023136"/>
    </source>
</evidence>
<accession>A0ABR4CXC0</accession>
<feature type="transmembrane region" description="Helical" evidence="6">
    <location>
        <begin position="173"/>
        <end position="195"/>
    </location>
</feature>
<evidence type="ECO:0000313" key="8">
    <source>
        <dbReference type="EMBL" id="KAL2074564.1"/>
    </source>
</evidence>
<feature type="transmembrane region" description="Helical" evidence="6">
    <location>
        <begin position="382"/>
        <end position="402"/>
    </location>
</feature>
<evidence type="ECO:0000256" key="3">
    <source>
        <dbReference type="ARBA" id="ARBA00022989"/>
    </source>
</evidence>
<dbReference type="SUPFAM" id="SSF81321">
    <property type="entry name" value="Family A G protein-coupled receptor-like"/>
    <property type="match status" value="1"/>
</dbReference>
<keyword evidence="2 6" id="KW-0812">Transmembrane</keyword>
<name>A0ABR4CXC0_9HELO</name>
<keyword evidence="4 6" id="KW-0472">Membrane</keyword>
<feature type="transmembrane region" description="Helical" evidence="6">
    <location>
        <begin position="97"/>
        <end position="115"/>
    </location>
</feature>
<feature type="compositionally biased region" description="Polar residues" evidence="5">
    <location>
        <begin position="482"/>
        <end position="491"/>
    </location>
</feature>
<evidence type="ECO:0000256" key="1">
    <source>
        <dbReference type="ARBA" id="ARBA00004141"/>
    </source>
</evidence>
<sequence length="517" mass="58091">MFAKDLSEKDLWRLSVIERTGSTLSLLAIAFIVSTFLLSANFQKPITRLIFYASVGNIFTCIATMISRAAIAGTDVTQPQLCKVQAFLIQVFMPADALWAFVMGLNLYLTFYNGYRADQLFRMEKYYIAFCYGLPFIVAFPMIFVSVKERGLMYGNATLWCWISGDWDHFRMYLFYIPVWVVCLGTILIYIRLVYTLIINYLRLRYHSQGADPDLATYNTPITGTRTTDITVRSEPAAQQPAIPLQDMSGRGNLEHPRSTAPSARSYNCHISGGNASGSGNAGQNSVPTNPLQKYRTSMADVPVRSSPNPNRNSVRLSFVPSIHVQPIHQRQNVGRANEAMKIMGIVAVFFFFIQLLTWIPSSANRLYSVVHPKKISLTLEYMAACVLPMQGFWNCVIYVVINRESCMNLLKNIRERRQWTAIDVGASLKTAFAHHRPVSTRRESTSRTSTAVDSRTGSRPFTARVGEDDSITLIEDRTDGSQRPGSSRPNTGRFRLDRDLDLDDMVWAGLVGGISP</sequence>
<dbReference type="Proteomes" id="UP001595075">
    <property type="component" value="Unassembled WGS sequence"/>
</dbReference>
<dbReference type="PANTHER" id="PTHR23112:SF0">
    <property type="entry name" value="TRANSMEMBRANE PROTEIN 116"/>
    <property type="match status" value="1"/>
</dbReference>
<evidence type="ECO:0000256" key="2">
    <source>
        <dbReference type="ARBA" id="ARBA00022692"/>
    </source>
</evidence>
<protein>
    <recommendedName>
        <fullName evidence="7">G-protein coupled receptors family 2 profile 2 domain-containing protein</fullName>
    </recommendedName>
</protein>
<proteinExistence type="predicted"/>
<feature type="transmembrane region" description="Helical" evidence="6">
    <location>
        <begin position="343"/>
        <end position="362"/>
    </location>
</feature>
<organism evidence="8 9">
    <name type="scientific">Oculimacula yallundae</name>
    <dbReference type="NCBI Taxonomy" id="86028"/>
    <lineage>
        <taxon>Eukaryota</taxon>
        <taxon>Fungi</taxon>
        <taxon>Dikarya</taxon>
        <taxon>Ascomycota</taxon>
        <taxon>Pezizomycotina</taxon>
        <taxon>Leotiomycetes</taxon>
        <taxon>Helotiales</taxon>
        <taxon>Ploettnerulaceae</taxon>
        <taxon>Oculimacula</taxon>
    </lineage>
</organism>
<dbReference type="Pfam" id="PF00001">
    <property type="entry name" value="7tm_1"/>
    <property type="match status" value="1"/>
</dbReference>
<dbReference type="InterPro" id="IPR000276">
    <property type="entry name" value="GPCR_Rhodpsn"/>
</dbReference>
<evidence type="ECO:0000313" key="9">
    <source>
        <dbReference type="Proteomes" id="UP001595075"/>
    </source>
</evidence>
<evidence type="ECO:0000259" key="7">
    <source>
        <dbReference type="PROSITE" id="PS50261"/>
    </source>
</evidence>
<keyword evidence="9" id="KW-1185">Reference proteome</keyword>
<feature type="transmembrane region" description="Helical" evidence="6">
    <location>
        <begin position="127"/>
        <end position="147"/>
    </location>
</feature>
<evidence type="ECO:0000256" key="5">
    <source>
        <dbReference type="SAM" id="MobiDB-lite"/>
    </source>
</evidence>
<keyword evidence="3 6" id="KW-1133">Transmembrane helix</keyword>
<feature type="domain" description="G-protein coupled receptors family 2 profile 2" evidence="7">
    <location>
        <begin position="14"/>
        <end position="198"/>
    </location>
</feature>
<dbReference type="InterPro" id="IPR017981">
    <property type="entry name" value="GPCR_2-like_7TM"/>
</dbReference>
<dbReference type="PROSITE" id="PS50261">
    <property type="entry name" value="G_PROTEIN_RECEP_F2_4"/>
    <property type="match status" value="1"/>
</dbReference>
<feature type="transmembrane region" description="Helical" evidence="6">
    <location>
        <begin position="20"/>
        <end position="42"/>
    </location>
</feature>
<reference evidence="8 9" key="1">
    <citation type="journal article" date="2024" name="Commun. Biol.">
        <title>Comparative genomic analysis of thermophilic fungi reveals convergent evolutionary adaptations and gene losses.</title>
        <authorList>
            <person name="Steindorff A.S."/>
            <person name="Aguilar-Pontes M.V."/>
            <person name="Robinson A.J."/>
            <person name="Andreopoulos B."/>
            <person name="LaButti K."/>
            <person name="Kuo A."/>
            <person name="Mondo S."/>
            <person name="Riley R."/>
            <person name="Otillar R."/>
            <person name="Haridas S."/>
            <person name="Lipzen A."/>
            <person name="Grimwood J."/>
            <person name="Schmutz J."/>
            <person name="Clum A."/>
            <person name="Reid I.D."/>
            <person name="Moisan M.C."/>
            <person name="Butler G."/>
            <person name="Nguyen T.T.M."/>
            <person name="Dewar K."/>
            <person name="Conant G."/>
            <person name="Drula E."/>
            <person name="Henrissat B."/>
            <person name="Hansel C."/>
            <person name="Singer S."/>
            <person name="Hutchinson M.I."/>
            <person name="de Vries R.P."/>
            <person name="Natvig D.O."/>
            <person name="Powell A.J."/>
            <person name="Tsang A."/>
            <person name="Grigoriev I.V."/>
        </authorList>
    </citation>
    <scope>NUCLEOTIDE SEQUENCE [LARGE SCALE GENOMIC DNA]</scope>
    <source>
        <strain evidence="8 9">CBS 494.80</strain>
    </source>
</reference>
<comment type="subcellular location">
    <subcellularLocation>
        <location evidence="1">Membrane</location>
        <topology evidence="1">Multi-pass membrane protein</topology>
    </subcellularLocation>
</comment>
<dbReference type="PANTHER" id="PTHR23112">
    <property type="entry name" value="G PROTEIN-COUPLED RECEPTOR 157-RELATED"/>
    <property type="match status" value="1"/>
</dbReference>
<feature type="region of interest" description="Disordered" evidence="5">
    <location>
        <begin position="438"/>
        <end position="496"/>
    </location>
</feature>
<comment type="caution">
    <text evidence="8">The sequence shown here is derived from an EMBL/GenBank/DDBJ whole genome shotgun (WGS) entry which is preliminary data.</text>
</comment>
<gene>
    <name evidence="8" type="ORF">VTL71DRAFT_8342</name>
</gene>